<dbReference type="Proteomes" id="UP000578077">
    <property type="component" value="Unassembled WGS sequence"/>
</dbReference>
<dbReference type="PANTHER" id="PTHR46796">
    <property type="entry name" value="HTH-TYPE TRANSCRIPTIONAL ACTIVATOR RHAS-RELATED"/>
    <property type="match status" value="1"/>
</dbReference>
<keyword evidence="1" id="KW-0805">Transcription regulation</keyword>
<dbReference type="Pfam" id="PF12852">
    <property type="entry name" value="Cupin_6"/>
    <property type="match status" value="1"/>
</dbReference>
<dbReference type="AlphaFoldDB" id="A0A841EIS9"/>
<evidence type="ECO:0000256" key="4">
    <source>
        <dbReference type="SAM" id="MobiDB-lite"/>
    </source>
</evidence>
<gene>
    <name evidence="6" type="ORF">HNR25_004469</name>
</gene>
<comment type="caution">
    <text evidence="6">The sequence shown here is derived from an EMBL/GenBank/DDBJ whole genome shotgun (WGS) entry which is preliminary data.</text>
</comment>
<dbReference type="PROSITE" id="PS00041">
    <property type="entry name" value="HTH_ARAC_FAMILY_1"/>
    <property type="match status" value="1"/>
</dbReference>
<dbReference type="InterPro" id="IPR050204">
    <property type="entry name" value="AraC_XylS_family_regulators"/>
</dbReference>
<keyword evidence="2 6" id="KW-0238">DNA-binding</keyword>
<reference evidence="6 7" key="1">
    <citation type="submission" date="2020-08" db="EMBL/GenBank/DDBJ databases">
        <title>Sequencing the genomes of 1000 actinobacteria strains.</title>
        <authorList>
            <person name="Klenk H.-P."/>
        </authorList>
    </citation>
    <scope>NUCLEOTIDE SEQUENCE [LARGE SCALE GENOMIC DNA]</scope>
    <source>
        <strain evidence="6 7">DSM 44593</strain>
    </source>
</reference>
<sequence>MDPLTALLEGPKARGAFLLRSVFTPPWSLRVQDRAPVSVVTMVRGDAWILPAEGAPIRLRPGDVAAVRGPRPYTLADDPSTPVRITVGPDQRCTTADGADVTDCMSLGVRTWGEDRDRDAPAVMLSGTYQAPSEVGRWLLTAMPEVLVQEAEAGDAALVALLADEIRREKLGQQPVLDRLLDLVLVSVLRAWLAADGGSVPGWYRAQSDPVVGPALRAVHEEPARAWTVAALAAEAGVSRAGFARRFTDLVGQPPMAYLTSWRLALAADLLHAPEATVDAVARRVGYGSGFALSAAFKRAYGMSPQQYRTHGRAAGPPLHGAARSGAWPSG</sequence>
<dbReference type="SMART" id="SM00342">
    <property type="entry name" value="HTH_ARAC"/>
    <property type="match status" value="1"/>
</dbReference>
<keyword evidence="7" id="KW-1185">Reference proteome</keyword>
<dbReference type="InterPro" id="IPR009057">
    <property type="entry name" value="Homeodomain-like_sf"/>
</dbReference>
<evidence type="ECO:0000256" key="1">
    <source>
        <dbReference type="ARBA" id="ARBA00023015"/>
    </source>
</evidence>
<dbReference type="GO" id="GO:0003700">
    <property type="term" value="F:DNA-binding transcription factor activity"/>
    <property type="evidence" value="ECO:0007669"/>
    <property type="project" value="InterPro"/>
</dbReference>
<dbReference type="Pfam" id="PF12833">
    <property type="entry name" value="HTH_18"/>
    <property type="match status" value="1"/>
</dbReference>
<dbReference type="GO" id="GO:0043565">
    <property type="term" value="F:sequence-specific DNA binding"/>
    <property type="evidence" value="ECO:0007669"/>
    <property type="project" value="InterPro"/>
</dbReference>
<evidence type="ECO:0000313" key="6">
    <source>
        <dbReference type="EMBL" id="MBB6000718.1"/>
    </source>
</evidence>
<evidence type="ECO:0000259" key="5">
    <source>
        <dbReference type="PROSITE" id="PS01124"/>
    </source>
</evidence>
<accession>A0A841EIS9</accession>
<proteinExistence type="predicted"/>
<dbReference type="PANTHER" id="PTHR46796:SF13">
    <property type="entry name" value="HTH-TYPE TRANSCRIPTIONAL ACTIVATOR RHAS"/>
    <property type="match status" value="1"/>
</dbReference>
<dbReference type="RefSeq" id="WP_184638329.1">
    <property type="nucleotide sequence ID" value="NZ_BAABKT010000038.1"/>
</dbReference>
<dbReference type="InterPro" id="IPR032783">
    <property type="entry name" value="AraC_lig"/>
</dbReference>
<evidence type="ECO:0000313" key="7">
    <source>
        <dbReference type="Proteomes" id="UP000578077"/>
    </source>
</evidence>
<dbReference type="Gene3D" id="1.10.10.60">
    <property type="entry name" value="Homeodomain-like"/>
    <property type="match status" value="2"/>
</dbReference>
<name>A0A841EIS9_9ACTN</name>
<feature type="domain" description="HTH araC/xylS-type" evidence="5">
    <location>
        <begin position="213"/>
        <end position="311"/>
    </location>
</feature>
<keyword evidence="3" id="KW-0804">Transcription</keyword>
<dbReference type="EMBL" id="JACHLY010000001">
    <property type="protein sequence ID" value="MBB6000718.1"/>
    <property type="molecule type" value="Genomic_DNA"/>
</dbReference>
<dbReference type="InterPro" id="IPR018062">
    <property type="entry name" value="HTH_AraC-typ_CS"/>
</dbReference>
<evidence type="ECO:0000256" key="2">
    <source>
        <dbReference type="ARBA" id="ARBA00023125"/>
    </source>
</evidence>
<evidence type="ECO:0000256" key="3">
    <source>
        <dbReference type="ARBA" id="ARBA00023163"/>
    </source>
</evidence>
<protein>
    <submittedName>
        <fullName evidence="6">AraC-like DNA-binding protein</fullName>
    </submittedName>
</protein>
<organism evidence="6 7">
    <name type="scientific">Streptomonospora salina</name>
    <dbReference type="NCBI Taxonomy" id="104205"/>
    <lineage>
        <taxon>Bacteria</taxon>
        <taxon>Bacillati</taxon>
        <taxon>Actinomycetota</taxon>
        <taxon>Actinomycetes</taxon>
        <taxon>Streptosporangiales</taxon>
        <taxon>Nocardiopsidaceae</taxon>
        <taxon>Streptomonospora</taxon>
    </lineage>
</organism>
<dbReference type="SUPFAM" id="SSF46689">
    <property type="entry name" value="Homeodomain-like"/>
    <property type="match status" value="2"/>
</dbReference>
<feature type="region of interest" description="Disordered" evidence="4">
    <location>
        <begin position="308"/>
        <end position="331"/>
    </location>
</feature>
<dbReference type="InterPro" id="IPR018060">
    <property type="entry name" value="HTH_AraC"/>
</dbReference>
<dbReference type="PROSITE" id="PS01124">
    <property type="entry name" value="HTH_ARAC_FAMILY_2"/>
    <property type="match status" value="1"/>
</dbReference>